<reference evidence="1 2" key="1">
    <citation type="submission" date="2021-01" db="EMBL/GenBank/DDBJ databases">
        <title>Whole genome shotgun sequence of Planotetraspora phitsanulokensis NBRC 104273.</title>
        <authorList>
            <person name="Komaki H."/>
            <person name="Tamura T."/>
        </authorList>
    </citation>
    <scope>NUCLEOTIDE SEQUENCE [LARGE SCALE GENOMIC DNA]</scope>
    <source>
        <strain evidence="1 2">NBRC 104273</strain>
    </source>
</reference>
<keyword evidence="2" id="KW-1185">Reference proteome</keyword>
<evidence type="ECO:0000313" key="2">
    <source>
        <dbReference type="Proteomes" id="UP000622547"/>
    </source>
</evidence>
<comment type="caution">
    <text evidence="1">The sequence shown here is derived from an EMBL/GenBank/DDBJ whole genome shotgun (WGS) entry which is preliminary data.</text>
</comment>
<name>A0A8J3UA32_9ACTN</name>
<protein>
    <submittedName>
        <fullName evidence="1">Uncharacterized protein</fullName>
    </submittedName>
</protein>
<dbReference type="AlphaFoldDB" id="A0A8J3UA32"/>
<accession>A0A8J3UA32</accession>
<proteinExistence type="predicted"/>
<dbReference type="Proteomes" id="UP000622547">
    <property type="component" value="Unassembled WGS sequence"/>
</dbReference>
<evidence type="ECO:0000313" key="1">
    <source>
        <dbReference type="EMBL" id="GII40967.1"/>
    </source>
</evidence>
<sequence length="150" mass="15784">MAADLAQYVGDMGVTAFQQGRDGGRPDGGDGAAQVFGVVDELARDDLSVVDAEEFGGGQGVGQRVHLPVDDGTDQVAIGERDLAGCGPHLWESVRHAACWPGHFRTSAPLCPWSARKGFADRASQQGELFGVEPARLISMRDAGASLVFM</sequence>
<gene>
    <name evidence="1" type="ORF">Pph01_59700</name>
</gene>
<organism evidence="1 2">
    <name type="scientific">Planotetraspora phitsanulokensis</name>
    <dbReference type="NCBI Taxonomy" id="575192"/>
    <lineage>
        <taxon>Bacteria</taxon>
        <taxon>Bacillati</taxon>
        <taxon>Actinomycetota</taxon>
        <taxon>Actinomycetes</taxon>
        <taxon>Streptosporangiales</taxon>
        <taxon>Streptosporangiaceae</taxon>
        <taxon>Planotetraspora</taxon>
    </lineage>
</organism>
<dbReference type="EMBL" id="BOOP01000029">
    <property type="protein sequence ID" value="GII40967.1"/>
    <property type="molecule type" value="Genomic_DNA"/>
</dbReference>